<dbReference type="Pfam" id="PF01841">
    <property type="entry name" value="Transglut_core"/>
    <property type="match status" value="1"/>
</dbReference>
<feature type="region of interest" description="Disordered" evidence="1">
    <location>
        <begin position="766"/>
        <end position="803"/>
    </location>
</feature>
<keyword evidence="5" id="KW-1185">Reference proteome</keyword>
<dbReference type="SMART" id="SM00460">
    <property type="entry name" value="TGc"/>
    <property type="match status" value="1"/>
</dbReference>
<dbReference type="RefSeq" id="WP_141372670.1">
    <property type="nucleotide sequence ID" value="NZ_BJLR01000030.1"/>
</dbReference>
<dbReference type="AlphaFoldDB" id="A0A4Y3L330"/>
<evidence type="ECO:0000256" key="1">
    <source>
        <dbReference type="SAM" id="MobiDB-lite"/>
    </source>
</evidence>
<keyword evidence="2" id="KW-1133">Transmembrane helix</keyword>
<sequence length="803" mass="82883">MTATATATATSGRGVRGGAPRSGWPAVVDVVLLVGVLAAALVPLVPVYGARAAVPALAGGLVLGAAIGVLGAVRRWSAIVVVALVVLAYFLAGGALAAPSTTVGGVVPTLRTLTELAVGATASWKQVLTLQPPVGTSGALLAAPFLLALVGAVTVTATALRVRSPGRAALAAVVPGVALVGAVLLGTRQVIAPVATGLGLAAVLVGWAAWRAGGVRPRRFVALGVLVAVVAGCGVLGGPLVTGSTPRYVLRDELVPPFDPRAYPSPLSAFRKIVKAKDDPLFTVSGLPAGARVRLATMDQFDGVVWNVAGDGSAQGSGEFRRVGETIETTTRGDRARVTIEVEQLSGVWLPTVGQATAVRFEDPVVAGDLRYNDATGAAVLTGGVERGLRYTLDTVVPPVPDDATVGEAPQAPVVVPDDSGVPDVIGATAADVARDAGTPVQIARSLQKALAEGGFFSHGLTEAGDSPSLSGHGADRLTTLLGSDLMVGDGEQYASAMALMARQMGLPSRVVLGFVPGEEERGAESMTVTGDDVEAWVEIAFTGHGWVPFDPTPPRSQTPQEESTTKPSDPEPQVVQPPPPPPEPVTPPEDDTEQPQAEDPDSGDEGGPVWLRVARVAGVVAIPLVVLLGPLVVVLAVKARRRRRRREHPDAVVRVAGGWDEVLDAARDLRHPPSPLATRRETADELTRALSGVSGAGAAWSAHRAGSVVTRLAAEADAAVFGPGTPTLAEAAAYWRRVEQAVTEMHGALPWGRRVRARVSLASLRRSRRVPRAGGPPGRPPRRTRRRATPDTPTTHEQGPRS</sequence>
<organism evidence="4 5">
    <name type="scientific">Cellulomonas cellasea</name>
    <dbReference type="NCBI Taxonomy" id="43670"/>
    <lineage>
        <taxon>Bacteria</taxon>
        <taxon>Bacillati</taxon>
        <taxon>Actinomycetota</taxon>
        <taxon>Actinomycetes</taxon>
        <taxon>Micrococcales</taxon>
        <taxon>Cellulomonadaceae</taxon>
        <taxon>Cellulomonas</taxon>
    </lineage>
</organism>
<feature type="compositionally biased region" description="Low complexity" evidence="1">
    <location>
        <begin position="1"/>
        <end position="10"/>
    </location>
</feature>
<dbReference type="InterPro" id="IPR052901">
    <property type="entry name" value="Bact_TGase-like"/>
</dbReference>
<feature type="domain" description="Transglutaminase-like" evidence="3">
    <location>
        <begin position="483"/>
        <end position="554"/>
    </location>
</feature>
<evidence type="ECO:0000313" key="5">
    <source>
        <dbReference type="Proteomes" id="UP000317046"/>
    </source>
</evidence>
<dbReference type="PANTHER" id="PTHR42736:SF1">
    <property type="entry name" value="PROTEIN-GLUTAMINE GAMMA-GLUTAMYLTRANSFERASE"/>
    <property type="match status" value="1"/>
</dbReference>
<dbReference type="InterPro" id="IPR038765">
    <property type="entry name" value="Papain-like_cys_pep_sf"/>
</dbReference>
<dbReference type="InterPro" id="IPR021878">
    <property type="entry name" value="TgpA_N"/>
</dbReference>
<dbReference type="SUPFAM" id="SSF54001">
    <property type="entry name" value="Cysteine proteinases"/>
    <property type="match status" value="1"/>
</dbReference>
<reference evidence="4" key="1">
    <citation type="submission" date="2019-06" db="EMBL/GenBank/DDBJ databases">
        <title>Whole genome shotgun sequence of Cellulomonas cellasea NBRC 3753.</title>
        <authorList>
            <person name="Hosoyama A."/>
            <person name="Uohara A."/>
            <person name="Ohji S."/>
            <person name="Ichikawa N."/>
        </authorList>
    </citation>
    <scope>NUCLEOTIDE SEQUENCE [LARGE SCALE GENOMIC DNA]</scope>
    <source>
        <strain evidence="4">NBRC 3753</strain>
    </source>
</reference>
<dbReference type="Pfam" id="PF11992">
    <property type="entry name" value="TgpA_N"/>
    <property type="match status" value="1"/>
</dbReference>
<feature type="transmembrane region" description="Helical" evidence="2">
    <location>
        <begin position="78"/>
        <end position="98"/>
    </location>
</feature>
<dbReference type="Gene3D" id="3.10.620.30">
    <property type="match status" value="1"/>
</dbReference>
<dbReference type="InterPro" id="IPR002931">
    <property type="entry name" value="Transglutaminase-like"/>
</dbReference>
<feature type="transmembrane region" description="Helical" evidence="2">
    <location>
        <begin position="52"/>
        <end position="71"/>
    </location>
</feature>
<feature type="transmembrane region" description="Helical" evidence="2">
    <location>
        <begin position="167"/>
        <end position="184"/>
    </location>
</feature>
<evidence type="ECO:0000259" key="3">
    <source>
        <dbReference type="SMART" id="SM00460"/>
    </source>
</evidence>
<evidence type="ECO:0000256" key="2">
    <source>
        <dbReference type="SAM" id="Phobius"/>
    </source>
</evidence>
<evidence type="ECO:0000313" key="4">
    <source>
        <dbReference type="EMBL" id="GEA89268.1"/>
    </source>
</evidence>
<feature type="transmembrane region" description="Helical" evidence="2">
    <location>
        <begin position="26"/>
        <end position="46"/>
    </location>
</feature>
<feature type="transmembrane region" description="Helical" evidence="2">
    <location>
        <begin position="220"/>
        <end position="241"/>
    </location>
</feature>
<dbReference type="PANTHER" id="PTHR42736">
    <property type="entry name" value="PROTEIN-GLUTAMINE GAMMA-GLUTAMYLTRANSFERASE"/>
    <property type="match status" value="1"/>
</dbReference>
<gene>
    <name evidence="4" type="ORF">CCE01nite_32170</name>
</gene>
<feature type="transmembrane region" description="Helical" evidence="2">
    <location>
        <begin position="139"/>
        <end position="160"/>
    </location>
</feature>
<feature type="compositionally biased region" description="Acidic residues" evidence="1">
    <location>
        <begin position="589"/>
        <end position="605"/>
    </location>
</feature>
<feature type="compositionally biased region" description="Pro residues" evidence="1">
    <location>
        <begin position="576"/>
        <end position="588"/>
    </location>
</feature>
<feature type="region of interest" description="Disordered" evidence="1">
    <location>
        <begin position="547"/>
        <end position="609"/>
    </location>
</feature>
<accession>A0A4Y3L330</accession>
<feature type="region of interest" description="Disordered" evidence="1">
    <location>
        <begin position="1"/>
        <end position="20"/>
    </location>
</feature>
<keyword evidence="2" id="KW-0812">Transmembrane</keyword>
<proteinExistence type="predicted"/>
<keyword evidence="2" id="KW-0472">Membrane</keyword>
<name>A0A4Y3L330_9CELL</name>
<protein>
    <recommendedName>
        <fullName evidence="3">Transglutaminase-like domain-containing protein</fullName>
    </recommendedName>
</protein>
<comment type="caution">
    <text evidence="4">The sequence shown here is derived from an EMBL/GenBank/DDBJ whole genome shotgun (WGS) entry which is preliminary data.</text>
</comment>
<dbReference type="EMBL" id="BJLR01000030">
    <property type="protein sequence ID" value="GEA89268.1"/>
    <property type="molecule type" value="Genomic_DNA"/>
</dbReference>
<feature type="compositionally biased region" description="Polar residues" evidence="1">
    <location>
        <begin position="792"/>
        <end position="803"/>
    </location>
</feature>
<feature type="transmembrane region" description="Helical" evidence="2">
    <location>
        <begin position="190"/>
        <end position="208"/>
    </location>
</feature>
<feature type="compositionally biased region" description="Polar residues" evidence="1">
    <location>
        <begin position="558"/>
        <end position="568"/>
    </location>
</feature>
<dbReference type="Proteomes" id="UP000317046">
    <property type="component" value="Unassembled WGS sequence"/>
</dbReference>
<feature type="transmembrane region" description="Helical" evidence="2">
    <location>
        <begin position="617"/>
        <end position="638"/>
    </location>
</feature>